<organism evidence="2 3">
    <name type="scientific">Dactylosporangium maewongense</name>
    <dbReference type="NCBI Taxonomy" id="634393"/>
    <lineage>
        <taxon>Bacteria</taxon>
        <taxon>Bacillati</taxon>
        <taxon>Actinomycetota</taxon>
        <taxon>Actinomycetes</taxon>
        <taxon>Micromonosporales</taxon>
        <taxon>Micromonosporaceae</taxon>
        <taxon>Dactylosporangium</taxon>
    </lineage>
</organism>
<dbReference type="EMBL" id="BAAAQD010000048">
    <property type="protein sequence ID" value="GAA1572035.1"/>
    <property type="molecule type" value="Genomic_DNA"/>
</dbReference>
<reference evidence="2 3" key="1">
    <citation type="journal article" date="2019" name="Int. J. Syst. Evol. Microbiol.">
        <title>The Global Catalogue of Microorganisms (GCM) 10K type strain sequencing project: providing services to taxonomists for standard genome sequencing and annotation.</title>
        <authorList>
            <consortium name="The Broad Institute Genomics Platform"/>
            <consortium name="The Broad Institute Genome Sequencing Center for Infectious Disease"/>
            <person name="Wu L."/>
            <person name="Ma J."/>
        </authorList>
    </citation>
    <scope>NUCLEOTIDE SEQUENCE [LARGE SCALE GENOMIC DNA]</scope>
    <source>
        <strain evidence="2 3">JCM 15933</strain>
    </source>
</reference>
<proteinExistence type="predicted"/>
<keyword evidence="1" id="KW-1133">Transmembrane helix</keyword>
<protein>
    <recommendedName>
        <fullName evidence="4">Secreted protein</fullName>
    </recommendedName>
</protein>
<evidence type="ECO:0008006" key="4">
    <source>
        <dbReference type="Google" id="ProtNLM"/>
    </source>
</evidence>
<gene>
    <name evidence="2" type="ORF">GCM10009827_112550</name>
</gene>
<sequence>MQELSALAGAVIGTVLGFILSNLGERARWRRDQRVRWDAARLAAYTEYCNAVKKMVHLSTGMARTRGLPHSSDLVPLERGQVELAAAAGLRAQVWETVLLLGNPETIEAARAWHQSVWQLEFFARGILTGRDNWAHALDEFELTRKAFYRAARTDLGLAGDIPTSSWPPPWLDRLEPEQRAAVVSSTDPR</sequence>
<keyword evidence="3" id="KW-1185">Reference proteome</keyword>
<dbReference type="RefSeq" id="WP_344514572.1">
    <property type="nucleotide sequence ID" value="NZ_BAAAQD010000048.1"/>
</dbReference>
<evidence type="ECO:0000313" key="3">
    <source>
        <dbReference type="Proteomes" id="UP001501470"/>
    </source>
</evidence>
<name>A0ABN2D7L1_9ACTN</name>
<evidence type="ECO:0000313" key="2">
    <source>
        <dbReference type="EMBL" id="GAA1572035.1"/>
    </source>
</evidence>
<dbReference type="Proteomes" id="UP001501470">
    <property type="component" value="Unassembled WGS sequence"/>
</dbReference>
<comment type="caution">
    <text evidence="2">The sequence shown here is derived from an EMBL/GenBank/DDBJ whole genome shotgun (WGS) entry which is preliminary data.</text>
</comment>
<keyword evidence="1" id="KW-0472">Membrane</keyword>
<keyword evidence="1" id="KW-0812">Transmembrane</keyword>
<accession>A0ABN2D7L1</accession>
<evidence type="ECO:0000256" key="1">
    <source>
        <dbReference type="SAM" id="Phobius"/>
    </source>
</evidence>
<feature type="transmembrane region" description="Helical" evidence="1">
    <location>
        <begin position="6"/>
        <end position="24"/>
    </location>
</feature>